<evidence type="ECO:0000256" key="1">
    <source>
        <dbReference type="SAM" id="SignalP"/>
    </source>
</evidence>
<protein>
    <submittedName>
        <fullName evidence="2">Uncharacterized protein</fullName>
    </submittedName>
</protein>
<feature type="signal peptide" evidence="1">
    <location>
        <begin position="1"/>
        <end position="20"/>
    </location>
</feature>
<comment type="caution">
    <text evidence="2">The sequence shown here is derived from an EMBL/GenBank/DDBJ whole genome shotgun (WGS) entry which is preliminary data.</text>
</comment>
<evidence type="ECO:0000313" key="2">
    <source>
        <dbReference type="EMBL" id="MBL6761421.1"/>
    </source>
</evidence>
<reference evidence="2" key="1">
    <citation type="submission" date="2020-10" db="EMBL/GenBank/DDBJ databases">
        <title>Microbiome of the Black Sea water column analyzed by genome centric metagenomics.</title>
        <authorList>
            <person name="Cabello-Yeves P.J."/>
            <person name="Callieri C."/>
            <person name="Picazo A."/>
            <person name="Mehrshad M."/>
            <person name="Haro-Moreno J.M."/>
            <person name="Roda-Garcia J."/>
            <person name="Dzembekova N."/>
            <person name="Slabakova V."/>
            <person name="Slabakova N."/>
            <person name="Moncheva S."/>
            <person name="Rodriguez-Valera F."/>
        </authorList>
    </citation>
    <scope>NUCLEOTIDE SEQUENCE</scope>
    <source>
        <strain evidence="2">BS307-5m-G5</strain>
    </source>
</reference>
<evidence type="ECO:0000313" key="3">
    <source>
        <dbReference type="Proteomes" id="UP000785783"/>
    </source>
</evidence>
<accession>A0A937HMF6</accession>
<organism evidence="2 3">
    <name type="scientific">PS1 clade bacterium</name>
    <dbReference type="NCBI Taxonomy" id="2175152"/>
    <lineage>
        <taxon>Bacteria</taxon>
        <taxon>Pseudomonadati</taxon>
        <taxon>Pseudomonadota</taxon>
        <taxon>Alphaproteobacteria</taxon>
        <taxon>PS1 clade</taxon>
    </lineage>
</organism>
<sequence>MLRHAFYSCVFVLSFTAAHAEQAKKSYIGVSAVIDGELSYDSPLFVDSNFGSGFILSYGYEMDDNIALEIAHARYQDSSADGVSYLNSELTAFEISGIFRAKNGAPFVRLGYSDGKLKGPVIDLNTATIIDTLSESESGPLIGL</sequence>
<proteinExistence type="predicted"/>
<name>A0A937HMF6_9PROT</name>
<keyword evidence="1" id="KW-0732">Signal</keyword>
<dbReference type="AlphaFoldDB" id="A0A937HMF6"/>
<dbReference type="EMBL" id="JADHOK010000011">
    <property type="protein sequence ID" value="MBL6761421.1"/>
    <property type="molecule type" value="Genomic_DNA"/>
</dbReference>
<gene>
    <name evidence="2" type="ORF">ISQ19_01855</name>
</gene>
<feature type="non-terminal residue" evidence="2">
    <location>
        <position position="144"/>
    </location>
</feature>
<dbReference type="Proteomes" id="UP000785783">
    <property type="component" value="Unassembled WGS sequence"/>
</dbReference>
<feature type="chain" id="PRO_5036888400" evidence="1">
    <location>
        <begin position="21"/>
        <end position="144"/>
    </location>
</feature>